<comment type="caution">
    <text evidence="3">The sequence shown here is derived from an EMBL/GenBank/DDBJ whole genome shotgun (WGS) entry which is preliminary data.</text>
</comment>
<keyword evidence="4" id="KW-1185">Reference proteome</keyword>
<dbReference type="Pfam" id="PF10263">
    <property type="entry name" value="SprT-like"/>
    <property type="match status" value="1"/>
</dbReference>
<dbReference type="InterPro" id="IPR036910">
    <property type="entry name" value="HMG_box_dom_sf"/>
</dbReference>
<sequence>MHHIYCDRSSLHGAIVKMGSPSIQITPKLFQEKPTDQPTPNEPSPFNLSDDEFWEEWGQTVQVNPALPNQQEGPESGLQKRQLQLKERPFPFNKIFTETPPYHPYDEQQGTPSPLYPNTPENPEFTPLGPTYSTNSNPFNTSDSTFAFTPNQNPNESPCDTNQEEFWREWAEEFKTPPSTINHPTRPAENSLGRVFTPEEIDLTNSPTATPSPDLKKASLDSPDSANLPSLAFVTVRRTGRRDRRFQLRNSTPGSPLNPNNRKADNRSNIHSVADRFSAIQLDSEEEGEVGKESSPPRGNKPEGPTEMDDEESLSEAFYTPAPRGRRRMVILSDEESDGEEEAAAESPLPEIRPETETESEESEHETLEFNVDSEATMIETNSSLNCTPEKLSEDRVDSPDSLFTVKRRIKPNRLLVVDSDDENSDSETSQPQPPTPPFQSIEVDLNDPEFDRAHNATPDNPPHRDVQSSIFDTPEDIQPPKFTVDSDNEMDGNSETEVSSDDSDLDSGIIVYEGNITNRVIEIKEDDTFWMEPPPTPETPRTPYRTPQPATLIDSSSKTATVRQFKKHREHLTRELFHEYNRKVFDNKLPKEMKITWSVTLKTTAGRAISHRQRRDDEWTYVSRVELSTKVVDNIDRLRNTLAHELCHCAAWIINHIAKPAHGAEFKYWAQQVMKVYPDLNITTCHSYEIAYKYYFECVNPMCKKVYGRHSKSIDPDRHACGVCRSKLREMERLKKDGTPFKKREPNKYQLFIKENFRRVKDANPYATQSQLMSLLSAEYKKKSAQESKAIDELANSIHRIELD</sequence>
<evidence type="ECO:0000259" key="2">
    <source>
        <dbReference type="SMART" id="SM00731"/>
    </source>
</evidence>
<dbReference type="AlphaFoldDB" id="A0A1Y1YXT5"/>
<dbReference type="SMART" id="SM00731">
    <property type="entry name" value="SprT"/>
    <property type="match status" value="1"/>
</dbReference>
<dbReference type="GO" id="GO:0005634">
    <property type="term" value="C:nucleus"/>
    <property type="evidence" value="ECO:0007669"/>
    <property type="project" value="TreeGrafter"/>
</dbReference>
<evidence type="ECO:0000313" key="4">
    <source>
        <dbReference type="Proteomes" id="UP000193498"/>
    </source>
</evidence>
<feature type="compositionally biased region" description="Acidic residues" evidence="1">
    <location>
        <begin position="487"/>
        <end position="506"/>
    </location>
</feature>
<feature type="region of interest" description="Disordered" evidence="1">
    <location>
        <begin position="530"/>
        <end position="553"/>
    </location>
</feature>
<accession>A0A1Y1YXT5</accession>
<feature type="compositionally biased region" description="Polar residues" evidence="1">
    <location>
        <begin position="36"/>
        <end position="47"/>
    </location>
</feature>
<dbReference type="STRING" id="1314790.A0A1Y1YXT5"/>
<feature type="region of interest" description="Disordered" evidence="1">
    <location>
        <begin position="142"/>
        <end position="161"/>
    </location>
</feature>
<dbReference type="Gene3D" id="1.10.30.10">
    <property type="entry name" value="High mobility group box domain"/>
    <property type="match status" value="1"/>
</dbReference>
<dbReference type="PANTHER" id="PTHR23099">
    <property type="entry name" value="TRANSCRIPTIONAL REGULATOR"/>
    <property type="match status" value="1"/>
</dbReference>
<dbReference type="InParanoid" id="A0A1Y1YXT5"/>
<feature type="region of interest" description="Disordered" evidence="1">
    <location>
        <begin position="202"/>
        <end position="506"/>
    </location>
</feature>
<reference evidence="3 4" key="1">
    <citation type="submission" date="2016-07" db="EMBL/GenBank/DDBJ databases">
        <title>Pervasive Adenine N6-methylation of Active Genes in Fungi.</title>
        <authorList>
            <consortium name="DOE Joint Genome Institute"/>
            <person name="Mondo S.J."/>
            <person name="Dannebaum R.O."/>
            <person name="Kuo R.C."/>
            <person name="Labutti K."/>
            <person name="Haridas S."/>
            <person name="Kuo A."/>
            <person name="Salamov A."/>
            <person name="Ahrendt S.R."/>
            <person name="Lipzen A."/>
            <person name="Sullivan W."/>
            <person name="Andreopoulos W.B."/>
            <person name="Clum A."/>
            <person name="Lindquist E."/>
            <person name="Daum C."/>
            <person name="Ramamoorthy G.K."/>
            <person name="Gryganskyi A."/>
            <person name="Culley D."/>
            <person name="Magnuson J.K."/>
            <person name="James T.Y."/>
            <person name="O'Malley M.A."/>
            <person name="Stajich J.E."/>
            <person name="Spatafora J.W."/>
            <person name="Visel A."/>
            <person name="Grigoriev I.V."/>
        </authorList>
    </citation>
    <scope>NUCLEOTIDE SEQUENCE [LARGE SCALE GENOMIC DNA]</scope>
    <source>
        <strain evidence="3 4">CBS 931.73</strain>
    </source>
</reference>
<dbReference type="SUPFAM" id="SSF47095">
    <property type="entry name" value="HMG-box"/>
    <property type="match status" value="1"/>
</dbReference>
<feature type="compositionally biased region" description="Acidic residues" evidence="1">
    <location>
        <begin position="333"/>
        <end position="344"/>
    </location>
</feature>
<feature type="compositionally biased region" description="Low complexity" evidence="1">
    <location>
        <begin position="542"/>
        <end position="552"/>
    </location>
</feature>
<evidence type="ECO:0000313" key="3">
    <source>
        <dbReference type="EMBL" id="ORY02517.1"/>
    </source>
</evidence>
<evidence type="ECO:0000256" key="1">
    <source>
        <dbReference type="SAM" id="MobiDB-lite"/>
    </source>
</evidence>
<dbReference type="Proteomes" id="UP000193498">
    <property type="component" value="Unassembled WGS sequence"/>
</dbReference>
<dbReference type="PANTHER" id="PTHR23099:SF0">
    <property type="entry name" value="GERM CELL NUCLEAR ACIDIC PROTEIN"/>
    <property type="match status" value="1"/>
</dbReference>
<protein>
    <recommendedName>
        <fullName evidence="2">SprT-like domain-containing protein</fullName>
    </recommendedName>
</protein>
<gene>
    <name evidence="3" type="ORF">K493DRAFT_82224</name>
</gene>
<feature type="compositionally biased region" description="Polar residues" evidence="1">
    <location>
        <begin position="250"/>
        <end position="261"/>
    </location>
</feature>
<name>A0A1Y1YXT5_9FUNG</name>
<organism evidence="3 4">
    <name type="scientific">Basidiobolus meristosporus CBS 931.73</name>
    <dbReference type="NCBI Taxonomy" id="1314790"/>
    <lineage>
        <taxon>Eukaryota</taxon>
        <taxon>Fungi</taxon>
        <taxon>Fungi incertae sedis</taxon>
        <taxon>Zoopagomycota</taxon>
        <taxon>Entomophthoromycotina</taxon>
        <taxon>Basidiobolomycetes</taxon>
        <taxon>Basidiobolales</taxon>
        <taxon>Basidiobolaceae</taxon>
        <taxon>Basidiobolus</taxon>
    </lineage>
</organism>
<feature type="region of interest" description="Disordered" evidence="1">
    <location>
        <begin position="31"/>
        <end position="50"/>
    </location>
</feature>
<feature type="domain" description="SprT-like" evidence="2">
    <location>
        <begin position="571"/>
        <end position="732"/>
    </location>
</feature>
<dbReference type="InterPro" id="IPR006640">
    <property type="entry name" value="SprT-like_domain"/>
</dbReference>
<proteinExistence type="predicted"/>
<dbReference type="GO" id="GO:0006950">
    <property type="term" value="P:response to stress"/>
    <property type="evidence" value="ECO:0007669"/>
    <property type="project" value="UniProtKB-ARBA"/>
</dbReference>
<dbReference type="OrthoDB" id="20772at2759"/>
<dbReference type="EMBL" id="MCFE01000056">
    <property type="protein sequence ID" value="ORY02517.1"/>
    <property type="molecule type" value="Genomic_DNA"/>
</dbReference>